<protein>
    <submittedName>
        <fullName evidence="6">Putative oxidoreductase SadH</fullName>
        <ecNumber evidence="6">1.-.-.-</ecNumber>
    </submittedName>
</protein>
<comment type="similarity">
    <text evidence="1 3">Belongs to the short-chain dehydrogenases/reductases (SDR) family.</text>
</comment>
<dbReference type="InterPro" id="IPR020904">
    <property type="entry name" value="Sc_DH/Rdtase_CS"/>
</dbReference>
<proteinExistence type="inferred from homology"/>
<reference evidence="6 7" key="1">
    <citation type="submission" date="2015-07" db="EMBL/GenBank/DDBJ databases">
        <authorList>
            <person name="Noorani M."/>
        </authorList>
    </citation>
    <scope>NUCLEOTIDE SEQUENCE [LARGE SCALE GENOMIC DNA]</scope>
    <source>
        <strain evidence="6 7">CECT 5088</strain>
    </source>
</reference>
<dbReference type="Pfam" id="PF00106">
    <property type="entry name" value="adh_short"/>
    <property type="match status" value="1"/>
</dbReference>
<dbReference type="RefSeq" id="WP_074962373.1">
    <property type="nucleotide sequence ID" value="NZ_CXPG01000009.1"/>
</dbReference>
<dbReference type="AlphaFoldDB" id="A0A0M6XLC0"/>
<dbReference type="OrthoDB" id="9781689at2"/>
<evidence type="ECO:0000256" key="4">
    <source>
        <dbReference type="SAM" id="MobiDB-lite"/>
    </source>
</evidence>
<dbReference type="PANTHER" id="PTHR44196">
    <property type="entry name" value="DEHYDROGENASE/REDUCTASE SDR FAMILY MEMBER 7B"/>
    <property type="match status" value="1"/>
</dbReference>
<dbReference type="Proteomes" id="UP000048908">
    <property type="component" value="Unassembled WGS sequence"/>
</dbReference>
<evidence type="ECO:0000256" key="1">
    <source>
        <dbReference type="ARBA" id="ARBA00006484"/>
    </source>
</evidence>
<dbReference type="InterPro" id="IPR036291">
    <property type="entry name" value="NAD(P)-bd_dom_sf"/>
</dbReference>
<name>A0A0M6XLC0_9RHOB</name>
<feature type="region of interest" description="Disordered" evidence="4">
    <location>
        <begin position="255"/>
        <end position="288"/>
    </location>
</feature>
<feature type="domain" description="Ketoreductase" evidence="5">
    <location>
        <begin position="8"/>
        <end position="185"/>
    </location>
</feature>
<dbReference type="Gene3D" id="3.40.50.720">
    <property type="entry name" value="NAD(P)-binding Rossmann-like Domain"/>
    <property type="match status" value="1"/>
</dbReference>
<organism evidence="6 7">
    <name type="scientific">Jannaschia rubra</name>
    <dbReference type="NCBI Taxonomy" id="282197"/>
    <lineage>
        <taxon>Bacteria</taxon>
        <taxon>Pseudomonadati</taxon>
        <taxon>Pseudomonadota</taxon>
        <taxon>Alphaproteobacteria</taxon>
        <taxon>Rhodobacterales</taxon>
        <taxon>Roseobacteraceae</taxon>
        <taxon>Jannaschia</taxon>
    </lineage>
</organism>
<accession>A0A0M6XLC0</accession>
<dbReference type="EMBL" id="CXPG01000009">
    <property type="protein sequence ID" value="CTQ31462.1"/>
    <property type="molecule type" value="Genomic_DNA"/>
</dbReference>
<dbReference type="PANTHER" id="PTHR44196:SF1">
    <property type="entry name" value="DEHYDROGENASE_REDUCTASE SDR FAMILY MEMBER 7B"/>
    <property type="match status" value="1"/>
</dbReference>
<feature type="region of interest" description="Disordered" evidence="4">
    <location>
        <begin position="328"/>
        <end position="349"/>
    </location>
</feature>
<dbReference type="STRING" id="282197.SAMN04488517_101197"/>
<keyword evidence="2 6" id="KW-0560">Oxidoreductase</keyword>
<evidence type="ECO:0000313" key="6">
    <source>
        <dbReference type="EMBL" id="CTQ31462.1"/>
    </source>
</evidence>
<dbReference type="InterPro" id="IPR002347">
    <property type="entry name" value="SDR_fam"/>
</dbReference>
<evidence type="ECO:0000259" key="5">
    <source>
        <dbReference type="SMART" id="SM00822"/>
    </source>
</evidence>
<dbReference type="GO" id="GO:0016020">
    <property type="term" value="C:membrane"/>
    <property type="evidence" value="ECO:0007669"/>
    <property type="project" value="TreeGrafter"/>
</dbReference>
<dbReference type="InterPro" id="IPR057326">
    <property type="entry name" value="KR_dom"/>
</dbReference>
<evidence type="ECO:0000256" key="3">
    <source>
        <dbReference type="RuleBase" id="RU000363"/>
    </source>
</evidence>
<dbReference type="GO" id="GO:0016491">
    <property type="term" value="F:oxidoreductase activity"/>
    <property type="evidence" value="ECO:0007669"/>
    <property type="project" value="UniProtKB-KW"/>
</dbReference>
<keyword evidence="7" id="KW-1185">Reference proteome</keyword>
<evidence type="ECO:0000256" key="2">
    <source>
        <dbReference type="ARBA" id="ARBA00023002"/>
    </source>
</evidence>
<dbReference type="PRINTS" id="PR00080">
    <property type="entry name" value="SDRFAMILY"/>
</dbReference>
<dbReference type="NCBIfam" id="NF005495">
    <property type="entry name" value="PRK07109.1"/>
    <property type="match status" value="1"/>
</dbReference>
<dbReference type="SMART" id="SM00822">
    <property type="entry name" value="PKS_KR"/>
    <property type="match status" value="1"/>
</dbReference>
<dbReference type="EC" id="1.-.-.-" evidence="6"/>
<dbReference type="SUPFAM" id="SSF51735">
    <property type="entry name" value="NAD(P)-binding Rossmann-fold domains"/>
    <property type="match status" value="1"/>
</dbReference>
<sequence length="349" mass="37354">MTIDPNSRIAVVAGGTAGVGRAVVEALLTRGYRVAVMARGQSRLDDMERQFGDRIWTRSVDVSDGAALTAAAQDIAAEFGTPEVWVNSAMLTSFSPFEKVEEEEFRRITETTYLGAVNGCRAALSVMEWGNIVNVGSGLAYASVPNQAAYCGAKHATEGFTQALRIELAQAGRPITLSMVQLPGMNTPQFDWALNRMDRKPQPAPPIFSPQVGADGVMRAIDTDAREILVGRSVLKLMVGNFLLPPTVERQLTKVGVSSQKGDAPPEGGPGNLDRPDPDYPARAAGSYGEQASNRAIIVDGDFARKGAALGGAALILVAGILLGRATRPREESDRPAVQDRDRIRRLPR</sequence>
<dbReference type="PRINTS" id="PR00081">
    <property type="entry name" value="GDHRDH"/>
</dbReference>
<dbReference type="PROSITE" id="PS00061">
    <property type="entry name" value="ADH_SHORT"/>
    <property type="match status" value="1"/>
</dbReference>
<gene>
    <name evidence="6" type="primary">sadH</name>
    <name evidence="6" type="ORF">JAN5088_00220</name>
</gene>
<evidence type="ECO:0000313" key="7">
    <source>
        <dbReference type="Proteomes" id="UP000048908"/>
    </source>
</evidence>